<comment type="caution">
    <text evidence="1">The sequence shown here is derived from an EMBL/GenBank/DDBJ whole genome shotgun (WGS) entry which is preliminary data.</text>
</comment>
<keyword evidence="2" id="KW-1185">Reference proteome</keyword>
<dbReference type="AlphaFoldDB" id="A0A4R6WLJ1"/>
<gene>
    <name evidence="1" type="ORF">CLV99_1059</name>
</gene>
<protein>
    <submittedName>
        <fullName evidence="1">Uncharacterized protein</fullName>
    </submittedName>
</protein>
<organism evidence="1 2">
    <name type="scientific">Sphingobacterium yanglingense</name>
    <dbReference type="NCBI Taxonomy" id="1437280"/>
    <lineage>
        <taxon>Bacteria</taxon>
        <taxon>Pseudomonadati</taxon>
        <taxon>Bacteroidota</taxon>
        <taxon>Sphingobacteriia</taxon>
        <taxon>Sphingobacteriales</taxon>
        <taxon>Sphingobacteriaceae</taxon>
        <taxon>Sphingobacterium</taxon>
    </lineage>
</organism>
<reference evidence="1 2" key="1">
    <citation type="submission" date="2019-03" db="EMBL/GenBank/DDBJ databases">
        <title>Genomic Encyclopedia of Archaeal and Bacterial Type Strains, Phase II (KMG-II): from individual species to whole genera.</title>
        <authorList>
            <person name="Goeker M."/>
        </authorList>
    </citation>
    <scope>NUCLEOTIDE SEQUENCE [LARGE SCALE GENOMIC DNA]</scope>
    <source>
        <strain evidence="1 2">DSM 28353</strain>
    </source>
</reference>
<dbReference type="Proteomes" id="UP000295292">
    <property type="component" value="Unassembled WGS sequence"/>
</dbReference>
<name>A0A4R6WLJ1_9SPHI</name>
<proteinExistence type="predicted"/>
<evidence type="ECO:0000313" key="2">
    <source>
        <dbReference type="Proteomes" id="UP000295292"/>
    </source>
</evidence>
<sequence>MFILLAAASILLIFVFVANAIYVKQNETLLYKIQQHLTYNSEDWANYENNQKILASNPPSESAITEVLAAPDKYDLYPVNLETVPEKFKKEEIEKIRKANFAALRAAKNGPDNEDAQTALVRFVGEQLTEAIIHQKLNIKVGTCYENPEKENNFQCVSCMILLYNRDKNKWVEAPNGDNFMRNAYDFAQGSEGGIWEARDLSMRIPFDNALFKKYSPIGIYK</sequence>
<evidence type="ECO:0000313" key="1">
    <source>
        <dbReference type="EMBL" id="TDQ79612.1"/>
    </source>
</evidence>
<dbReference type="EMBL" id="SNYV01000011">
    <property type="protein sequence ID" value="TDQ79612.1"/>
    <property type="molecule type" value="Genomic_DNA"/>
</dbReference>
<accession>A0A4R6WLJ1</accession>